<dbReference type="GO" id="GO:0003700">
    <property type="term" value="F:DNA-binding transcription factor activity"/>
    <property type="evidence" value="ECO:0007669"/>
    <property type="project" value="InterPro"/>
</dbReference>
<keyword evidence="4" id="KW-0804">Transcription</keyword>
<keyword evidence="6" id="KW-0175">Coiled coil</keyword>
<evidence type="ECO:0000256" key="2">
    <source>
        <dbReference type="ARBA" id="ARBA00023015"/>
    </source>
</evidence>
<evidence type="ECO:0000256" key="1">
    <source>
        <dbReference type="ARBA" id="ARBA00004123"/>
    </source>
</evidence>
<dbReference type="PANTHER" id="PTHR31429">
    <property type="entry name" value="WRKY TRANSCRIPTION FACTOR 36-RELATED"/>
    <property type="match status" value="1"/>
</dbReference>
<evidence type="ECO:0000313" key="10">
    <source>
        <dbReference type="Proteomes" id="UP001443914"/>
    </source>
</evidence>
<accession>A0AAW1IGK7</accession>
<evidence type="ECO:0000256" key="7">
    <source>
        <dbReference type="SAM" id="MobiDB-lite"/>
    </source>
</evidence>
<sequence length="547" mass="60481">MENNLRSHSSSPSNFSGFRRIDDEYQTLVVKEMDFFPSSICAQERSKEDAIIMLDDDDDDICHDDNNDLKLQIDTGLKLQLTRSNTGFEEKSMVVDGVSLELHDDNHTTKDELAILKEQIARKSVENQRLKTLLNQVTNSYQSLQMQISTIRQHQNDQNQSRKVFQTEMLNDGERIKDQHIRQYVGGVGEASMNNIECQKDSEAYYSGDIAKYTSNAHSNNKDDETRDKIANVKNKEVIVHEKSWATQQMSSNNDLHRVAMQGAPSRENEQTTHDVTMRRARVSVRARSEAAMISDGCQWRKYGQKMAKGNPCPRGYYRCTMGTACPVRKQVQRCAEDRSILVTTYEGQHNHPLPNAAVAMATTTSAAASMLVAGSMSSPMDNLFTQPVFSQPTALPGLPSLATISASAPFPTITLDLTKPQPQPQLQPKNNTTNMPNNTNLNGLGLLGQMQQFLGQALYGHSLGEPNKDTNNNYKSPMDPVSVAKAALAADSTLAAALATAISSAIKGNIQSYNSNIDANNNGSESTSHGKNDNDNDHILSNFVDN</sequence>
<feature type="region of interest" description="Disordered" evidence="7">
    <location>
        <begin position="522"/>
        <end position="547"/>
    </location>
</feature>
<dbReference type="SMART" id="SM00774">
    <property type="entry name" value="WRKY"/>
    <property type="match status" value="1"/>
</dbReference>
<proteinExistence type="predicted"/>
<feature type="domain" description="WRKY" evidence="8">
    <location>
        <begin position="289"/>
        <end position="355"/>
    </location>
</feature>
<gene>
    <name evidence="9" type="ORF">RND81_09G044200</name>
</gene>
<dbReference type="GO" id="GO:0005634">
    <property type="term" value="C:nucleus"/>
    <property type="evidence" value="ECO:0007669"/>
    <property type="project" value="UniProtKB-SubCell"/>
</dbReference>
<keyword evidence="2" id="KW-0805">Transcription regulation</keyword>
<evidence type="ECO:0000256" key="6">
    <source>
        <dbReference type="SAM" id="Coils"/>
    </source>
</evidence>
<evidence type="ECO:0000256" key="3">
    <source>
        <dbReference type="ARBA" id="ARBA00023125"/>
    </source>
</evidence>
<dbReference type="AlphaFoldDB" id="A0AAW1IGK7"/>
<dbReference type="FunFam" id="2.20.25.80:FF:000002">
    <property type="entry name" value="probable WRKY transcription factor 31"/>
    <property type="match status" value="1"/>
</dbReference>
<reference evidence="9" key="1">
    <citation type="submission" date="2024-03" db="EMBL/GenBank/DDBJ databases">
        <title>WGS assembly of Saponaria officinalis var. Norfolk2.</title>
        <authorList>
            <person name="Jenkins J."/>
            <person name="Shu S."/>
            <person name="Grimwood J."/>
            <person name="Barry K."/>
            <person name="Goodstein D."/>
            <person name="Schmutz J."/>
            <person name="Leebens-Mack J."/>
            <person name="Osbourn A."/>
        </authorList>
    </citation>
    <scope>NUCLEOTIDE SEQUENCE [LARGE SCALE GENOMIC DNA]</scope>
    <source>
        <strain evidence="9">JIC</strain>
    </source>
</reference>
<keyword evidence="10" id="KW-1185">Reference proteome</keyword>
<keyword evidence="5" id="KW-0539">Nucleus</keyword>
<name>A0AAW1IGK7_SAPOF</name>
<evidence type="ECO:0000259" key="8">
    <source>
        <dbReference type="PROSITE" id="PS50811"/>
    </source>
</evidence>
<dbReference type="SUPFAM" id="SSF118290">
    <property type="entry name" value="WRKY DNA-binding domain"/>
    <property type="match status" value="1"/>
</dbReference>
<dbReference type="InterPro" id="IPR044810">
    <property type="entry name" value="WRKY_plant"/>
</dbReference>
<dbReference type="InterPro" id="IPR036576">
    <property type="entry name" value="WRKY_dom_sf"/>
</dbReference>
<evidence type="ECO:0000256" key="4">
    <source>
        <dbReference type="ARBA" id="ARBA00023163"/>
    </source>
</evidence>
<feature type="coiled-coil region" evidence="6">
    <location>
        <begin position="113"/>
        <end position="147"/>
    </location>
</feature>
<keyword evidence="3" id="KW-0238">DNA-binding</keyword>
<organism evidence="9 10">
    <name type="scientific">Saponaria officinalis</name>
    <name type="common">Common soapwort</name>
    <name type="synonym">Lychnis saponaria</name>
    <dbReference type="NCBI Taxonomy" id="3572"/>
    <lineage>
        <taxon>Eukaryota</taxon>
        <taxon>Viridiplantae</taxon>
        <taxon>Streptophyta</taxon>
        <taxon>Embryophyta</taxon>
        <taxon>Tracheophyta</taxon>
        <taxon>Spermatophyta</taxon>
        <taxon>Magnoliopsida</taxon>
        <taxon>eudicotyledons</taxon>
        <taxon>Gunneridae</taxon>
        <taxon>Pentapetalae</taxon>
        <taxon>Caryophyllales</taxon>
        <taxon>Caryophyllaceae</taxon>
        <taxon>Caryophylleae</taxon>
        <taxon>Saponaria</taxon>
    </lineage>
</organism>
<dbReference type="Proteomes" id="UP001443914">
    <property type="component" value="Unassembled WGS sequence"/>
</dbReference>
<protein>
    <recommendedName>
        <fullName evidence="8">WRKY domain-containing protein</fullName>
    </recommendedName>
</protein>
<dbReference type="InterPro" id="IPR003657">
    <property type="entry name" value="WRKY_dom"/>
</dbReference>
<feature type="compositionally biased region" description="Basic and acidic residues" evidence="7">
    <location>
        <begin position="529"/>
        <end position="539"/>
    </location>
</feature>
<dbReference type="PANTHER" id="PTHR31429:SF106">
    <property type="entry name" value="WRKY TRANSCRIPTION FACTOR 31-RELATED"/>
    <property type="match status" value="1"/>
</dbReference>
<comment type="subcellular location">
    <subcellularLocation>
        <location evidence="1">Nucleus</location>
    </subcellularLocation>
</comment>
<dbReference type="EMBL" id="JBDFQZ010000009">
    <property type="protein sequence ID" value="KAK9689217.1"/>
    <property type="molecule type" value="Genomic_DNA"/>
</dbReference>
<dbReference type="PROSITE" id="PS50811">
    <property type="entry name" value="WRKY"/>
    <property type="match status" value="1"/>
</dbReference>
<dbReference type="GO" id="GO:0043565">
    <property type="term" value="F:sequence-specific DNA binding"/>
    <property type="evidence" value="ECO:0007669"/>
    <property type="project" value="InterPro"/>
</dbReference>
<dbReference type="Pfam" id="PF03106">
    <property type="entry name" value="WRKY"/>
    <property type="match status" value="1"/>
</dbReference>
<dbReference type="Gene3D" id="2.20.25.80">
    <property type="entry name" value="WRKY domain"/>
    <property type="match status" value="1"/>
</dbReference>
<evidence type="ECO:0000256" key="5">
    <source>
        <dbReference type="ARBA" id="ARBA00023242"/>
    </source>
</evidence>
<comment type="caution">
    <text evidence="9">The sequence shown here is derived from an EMBL/GenBank/DDBJ whole genome shotgun (WGS) entry which is preliminary data.</text>
</comment>
<evidence type="ECO:0000313" key="9">
    <source>
        <dbReference type="EMBL" id="KAK9689217.1"/>
    </source>
</evidence>